<feature type="transmembrane region" description="Helical" evidence="8">
    <location>
        <begin position="182"/>
        <end position="201"/>
    </location>
</feature>
<dbReference type="GeneID" id="30202927"/>
<dbReference type="GO" id="GO:0042910">
    <property type="term" value="F:xenobiotic transmembrane transporter activity"/>
    <property type="evidence" value="ECO:0007669"/>
    <property type="project" value="InterPro"/>
</dbReference>
<feature type="transmembrane region" description="Helical" evidence="8">
    <location>
        <begin position="83"/>
        <end position="102"/>
    </location>
</feature>
<evidence type="ECO:0008006" key="11">
    <source>
        <dbReference type="Google" id="ProtNLM"/>
    </source>
</evidence>
<keyword evidence="4" id="KW-1003">Cell membrane</keyword>
<comment type="similarity">
    <text evidence="2">Belongs to the multi antimicrobial extrusion (MATE) (TC 2.A.66.1) family.</text>
</comment>
<evidence type="ECO:0000256" key="3">
    <source>
        <dbReference type="ARBA" id="ARBA00022448"/>
    </source>
</evidence>
<dbReference type="InterPro" id="IPR048279">
    <property type="entry name" value="MdtK-like"/>
</dbReference>
<name>A0A1E3P537_WICAA</name>
<dbReference type="GO" id="GO:0015297">
    <property type="term" value="F:antiporter activity"/>
    <property type="evidence" value="ECO:0007669"/>
    <property type="project" value="InterPro"/>
</dbReference>
<proteinExistence type="inferred from homology"/>
<dbReference type="OrthoDB" id="2126698at2759"/>
<gene>
    <name evidence="9" type="ORF">WICANDRAFT_84265</name>
</gene>
<evidence type="ECO:0000256" key="8">
    <source>
        <dbReference type="SAM" id="Phobius"/>
    </source>
</evidence>
<dbReference type="AlphaFoldDB" id="A0A1E3P537"/>
<feature type="transmembrane region" description="Helical" evidence="8">
    <location>
        <begin position="300"/>
        <end position="321"/>
    </location>
</feature>
<sequence>MIIGKSAIPLMFTMFLQYSINAVSILSVGHIGENELAGVSLANVTFVVTSSIFIGMATCLDTLCPQAYGAKKYHLVGTYLQRCVTLCFIISIPVIIVFYFSGSILKHVVPNEELAYLAQSYLRIVSIGLPGYILFECGKRFLQAQGNFFGGQYTLFFCAPLNAIMNYLFVFKLGMGYCGAPIAVALNFWIMAILLFSYCVLIDGNQCWYGFQWKQCFKGWKAMIDLALPGILMIEAEFLAFQIITLSCSRFGTTALAAQSVVSSMASLSFQIPFSISIAASTRIGSLIGSNSKEASKISVNVTLFYSLFSGLWNFSILLVFRSQIAGIFTSDPIVISKAVYVFPIVALNQFYDCFNVLAAGCLRAQGRQKIGGYLNLAAYYLIGLPLAMLLGFKYGYEIRGLWGGLGVGIFVLALLEIFYIYTSDWDRIIETSIQRHKQAESDKIIDENTTLV</sequence>
<feature type="transmembrane region" description="Helical" evidence="8">
    <location>
        <begin position="375"/>
        <end position="395"/>
    </location>
</feature>
<feature type="transmembrane region" description="Helical" evidence="8">
    <location>
        <begin position="341"/>
        <end position="363"/>
    </location>
</feature>
<evidence type="ECO:0000256" key="4">
    <source>
        <dbReference type="ARBA" id="ARBA00022475"/>
    </source>
</evidence>
<evidence type="ECO:0000313" key="10">
    <source>
        <dbReference type="Proteomes" id="UP000094112"/>
    </source>
</evidence>
<dbReference type="CDD" id="cd13132">
    <property type="entry name" value="MATE_eukaryotic"/>
    <property type="match status" value="1"/>
</dbReference>
<feature type="transmembrane region" description="Helical" evidence="8">
    <location>
        <begin position="41"/>
        <end position="63"/>
    </location>
</feature>
<evidence type="ECO:0000256" key="5">
    <source>
        <dbReference type="ARBA" id="ARBA00022692"/>
    </source>
</evidence>
<dbReference type="InterPro" id="IPR002528">
    <property type="entry name" value="MATE_fam"/>
</dbReference>
<keyword evidence="6 8" id="KW-1133">Transmembrane helix</keyword>
<keyword evidence="7 8" id="KW-0472">Membrane</keyword>
<dbReference type="InterPro" id="IPR045069">
    <property type="entry name" value="MATE_euk"/>
</dbReference>
<dbReference type="PIRSF" id="PIRSF006603">
    <property type="entry name" value="DinF"/>
    <property type="match status" value="1"/>
</dbReference>
<comment type="subcellular location">
    <subcellularLocation>
        <location evidence="1">Cell membrane</location>
        <topology evidence="1">Multi-pass membrane protein</topology>
    </subcellularLocation>
</comment>
<keyword evidence="10" id="KW-1185">Reference proteome</keyword>
<feature type="transmembrane region" description="Helical" evidence="8">
    <location>
        <begin position="114"/>
        <end position="135"/>
    </location>
</feature>
<dbReference type="Proteomes" id="UP000094112">
    <property type="component" value="Unassembled WGS sequence"/>
</dbReference>
<feature type="transmembrane region" description="Helical" evidence="8">
    <location>
        <begin position="222"/>
        <end position="244"/>
    </location>
</feature>
<evidence type="ECO:0000256" key="2">
    <source>
        <dbReference type="ARBA" id="ARBA00010199"/>
    </source>
</evidence>
<dbReference type="Pfam" id="PF01554">
    <property type="entry name" value="MatE"/>
    <property type="match status" value="2"/>
</dbReference>
<dbReference type="GO" id="GO:0005886">
    <property type="term" value="C:plasma membrane"/>
    <property type="evidence" value="ECO:0007669"/>
    <property type="project" value="UniProtKB-SubCell"/>
</dbReference>
<feature type="transmembrane region" description="Helical" evidence="8">
    <location>
        <begin position="401"/>
        <end position="422"/>
    </location>
</feature>
<reference evidence="9 10" key="1">
    <citation type="journal article" date="2016" name="Proc. Natl. Acad. Sci. U.S.A.">
        <title>Comparative genomics of biotechnologically important yeasts.</title>
        <authorList>
            <person name="Riley R."/>
            <person name="Haridas S."/>
            <person name="Wolfe K.H."/>
            <person name="Lopes M.R."/>
            <person name="Hittinger C.T."/>
            <person name="Goeker M."/>
            <person name="Salamov A.A."/>
            <person name="Wisecaver J.H."/>
            <person name="Long T.M."/>
            <person name="Calvey C.H."/>
            <person name="Aerts A.L."/>
            <person name="Barry K.W."/>
            <person name="Choi C."/>
            <person name="Clum A."/>
            <person name="Coughlan A.Y."/>
            <person name="Deshpande S."/>
            <person name="Douglass A.P."/>
            <person name="Hanson S.J."/>
            <person name="Klenk H.-P."/>
            <person name="LaButti K.M."/>
            <person name="Lapidus A."/>
            <person name="Lindquist E.A."/>
            <person name="Lipzen A.M."/>
            <person name="Meier-Kolthoff J.P."/>
            <person name="Ohm R.A."/>
            <person name="Otillar R.P."/>
            <person name="Pangilinan J.L."/>
            <person name="Peng Y."/>
            <person name="Rokas A."/>
            <person name="Rosa C.A."/>
            <person name="Scheuner C."/>
            <person name="Sibirny A.A."/>
            <person name="Slot J.C."/>
            <person name="Stielow J.B."/>
            <person name="Sun H."/>
            <person name="Kurtzman C.P."/>
            <person name="Blackwell M."/>
            <person name="Grigoriev I.V."/>
            <person name="Jeffries T.W."/>
        </authorList>
    </citation>
    <scope>NUCLEOTIDE SEQUENCE [LARGE SCALE GENOMIC DNA]</scope>
    <source>
        <strain evidence="10">ATCC 58044 / CBS 1984 / NCYC 433 / NRRL Y-366-8</strain>
    </source>
</reference>
<dbReference type="STRING" id="683960.A0A1E3P537"/>
<dbReference type="GO" id="GO:1990961">
    <property type="term" value="P:xenobiotic detoxification by transmembrane export across the plasma membrane"/>
    <property type="evidence" value="ECO:0007669"/>
    <property type="project" value="InterPro"/>
</dbReference>
<dbReference type="RefSeq" id="XP_019039597.1">
    <property type="nucleotide sequence ID" value="XM_019185681.1"/>
</dbReference>
<dbReference type="EMBL" id="KV454210">
    <property type="protein sequence ID" value="ODQ60390.1"/>
    <property type="molecule type" value="Genomic_DNA"/>
</dbReference>
<dbReference type="PANTHER" id="PTHR11206">
    <property type="entry name" value="MULTIDRUG RESISTANCE PROTEIN"/>
    <property type="match status" value="1"/>
</dbReference>
<feature type="transmembrane region" description="Helical" evidence="8">
    <location>
        <begin position="147"/>
        <end position="170"/>
    </location>
</feature>
<evidence type="ECO:0000256" key="6">
    <source>
        <dbReference type="ARBA" id="ARBA00022989"/>
    </source>
</evidence>
<organism evidence="9 10">
    <name type="scientific">Wickerhamomyces anomalus (strain ATCC 58044 / CBS 1984 / NCYC 433 / NRRL Y-366-8)</name>
    <name type="common">Yeast</name>
    <name type="synonym">Hansenula anomala</name>
    <dbReference type="NCBI Taxonomy" id="683960"/>
    <lineage>
        <taxon>Eukaryota</taxon>
        <taxon>Fungi</taxon>
        <taxon>Dikarya</taxon>
        <taxon>Ascomycota</taxon>
        <taxon>Saccharomycotina</taxon>
        <taxon>Saccharomycetes</taxon>
        <taxon>Phaffomycetales</taxon>
        <taxon>Wickerhamomycetaceae</taxon>
        <taxon>Wickerhamomyces</taxon>
    </lineage>
</organism>
<feature type="transmembrane region" description="Helical" evidence="8">
    <location>
        <begin position="7"/>
        <end position="29"/>
    </location>
</feature>
<protein>
    <recommendedName>
        <fullName evidence="11">MATE efflux family protein</fullName>
    </recommendedName>
</protein>
<evidence type="ECO:0000313" key="9">
    <source>
        <dbReference type="EMBL" id="ODQ60390.1"/>
    </source>
</evidence>
<dbReference type="NCBIfam" id="TIGR00797">
    <property type="entry name" value="matE"/>
    <property type="match status" value="1"/>
</dbReference>
<keyword evidence="5 8" id="KW-0812">Transmembrane</keyword>
<evidence type="ECO:0000256" key="7">
    <source>
        <dbReference type="ARBA" id="ARBA00023136"/>
    </source>
</evidence>
<keyword evidence="3" id="KW-0813">Transport</keyword>
<accession>A0A1E3P537</accession>
<feature type="transmembrane region" description="Helical" evidence="8">
    <location>
        <begin position="256"/>
        <end position="279"/>
    </location>
</feature>
<evidence type="ECO:0000256" key="1">
    <source>
        <dbReference type="ARBA" id="ARBA00004651"/>
    </source>
</evidence>